<name>A0A918TCJ8_9RHOB</name>
<sequence length="47" mass="5438">MTDRIALVLALIIAAAVAYDYFQNDGEVLLFLARKALDFLDYVIFWR</sequence>
<proteinExistence type="predicted"/>
<comment type="caution">
    <text evidence="1">The sequence shown here is derived from an EMBL/GenBank/DDBJ whole genome shotgun (WGS) entry which is preliminary data.</text>
</comment>
<dbReference type="AlphaFoldDB" id="A0A918TCJ8"/>
<gene>
    <name evidence="1" type="ORF">GCM10007315_00340</name>
</gene>
<evidence type="ECO:0000313" key="1">
    <source>
        <dbReference type="EMBL" id="GHC43306.1"/>
    </source>
</evidence>
<accession>A0A918TCJ8</accession>
<keyword evidence="2" id="KW-1185">Reference proteome</keyword>
<evidence type="ECO:0000313" key="2">
    <source>
        <dbReference type="Proteomes" id="UP000638981"/>
    </source>
</evidence>
<dbReference type="Proteomes" id="UP000638981">
    <property type="component" value="Unassembled WGS sequence"/>
</dbReference>
<dbReference type="RefSeq" id="WP_189409343.1">
    <property type="nucleotide sequence ID" value="NZ_BMYJ01000001.1"/>
</dbReference>
<dbReference type="EMBL" id="BMYJ01000001">
    <property type="protein sequence ID" value="GHC43306.1"/>
    <property type="molecule type" value="Genomic_DNA"/>
</dbReference>
<reference evidence="1" key="2">
    <citation type="submission" date="2020-09" db="EMBL/GenBank/DDBJ databases">
        <authorList>
            <person name="Sun Q."/>
            <person name="Kim S."/>
        </authorList>
    </citation>
    <scope>NUCLEOTIDE SEQUENCE</scope>
    <source>
        <strain evidence="1">KCTC 23310</strain>
    </source>
</reference>
<protein>
    <submittedName>
        <fullName evidence="1">Uncharacterized protein</fullName>
    </submittedName>
</protein>
<reference evidence="1" key="1">
    <citation type="journal article" date="2014" name="Int. J. Syst. Evol. Microbiol.">
        <title>Complete genome sequence of Corynebacterium casei LMG S-19264T (=DSM 44701T), isolated from a smear-ripened cheese.</title>
        <authorList>
            <consortium name="US DOE Joint Genome Institute (JGI-PGF)"/>
            <person name="Walter F."/>
            <person name="Albersmeier A."/>
            <person name="Kalinowski J."/>
            <person name="Ruckert C."/>
        </authorList>
    </citation>
    <scope>NUCLEOTIDE SEQUENCE</scope>
    <source>
        <strain evidence="1">KCTC 23310</strain>
    </source>
</reference>
<organism evidence="1 2">
    <name type="scientific">Neogemmobacter tilapiae</name>
    <dbReference type="NCBI Taxonomy" id="875041"/>
    <lineage>
        <taxon>Bacteria</taxon>
        <taxon>Pseudomonadati</taxon>
        <taxon>Pseudomonadota</taxon>
        <taxon>Alphaproteobacteria</taxon>
        <taxon>Rhodobacterales</taxon>
        <taxon>Paracoccaceae</taxon>
        <taxon>Neogemmobacter</taxon>
    </lineage>
</organism>